<keyword evidence="2" id="KW-0378">Hydrolase</keyword>
<name>A0A2U1Q7F9_ARTAN</name>
<gene>
    <name evidence="2" type="ORF">CTI12_AA065980</name>
</gene>
<keyword evidence="1" id="KW-0812">Transmembrane</keyword>
<organism evidence="2 3">
    <name type="scientific">Artemisia annua</name>
    <name type="common">Sweet wormwood</name>
    <dbReference type="NCBI Taxonomy" id="35608"/>
    <lineage>
        <taxon>Eukaryota</taxon>
        <taxon>Viridiplantae</taxon>
        <taxon>Streptophyta</taxon>
        <taxon>Embryophyta</taxon>
        <taxon>Tracheophyta</taxon>
        <taxon>Spermatophyta</taxon>
        <taxon>Magnoliopsida</taxon>
        <taxon>eudicotyledons</taxon>
        <taxon>Gunneridae</taxon>
        <taxon>Pentapetalae</taxon>
        <taxon>asterids</taxon>
        <taxon>campanulids</taxon>
        <taxon>Asterales</taxon>
        <taxon>Asteraceae</taxon>
        <taxon>Asteroideae</taxon>
        <taxon>Anthemideae</taxon>
        <taxon>Artemisiinae</taxon>
        <taxon>Artemisia</taxon>
    </lineage>
</organism>
<keyword evidence="1" id="KW-1133">Transmembrane helix</keyword>
<protein>
    <submittedName>
        <fullName evidence="2">DEAD-box ATP-dependent RNA helicase 30</fullName>
    </submittedName>
</protein>
<keyword evidence="2" id="KW-0547">Nucleotide-binding</keyword>
<sequence length="128" mass="14912">MQVITGFPILKSNHSINQVIEVVTDAEKYTMYKVADHNTQANDGGILIFLETKKGCDKVTLQLRMDGRRMVSVLVWRLMFVPMIESVALNAPFYYGFYSPFLRHFRMTIRLIRELKVLILLKFLGIKR</sequence>
<keyword evidence="2" id="KW-0067">ATP-binding</keyword>
<evidence type="ECO:0000256" key="1">
    <source>
        <dbReference type="SAM" id="Phobius"/>
    </source>
</evidence>
<evidence type="ECO:0000313" key="3">
    <source>
        <dbReference type="Proteomes" id="UP000245207"/>
    </source>
</evidence>
<keyword evidence="2" id="KW-0347">Helicase</keyword>
<keyword evidence="3" id="KW-1185">Reference proteome</keyword>
<dbReference type="STRING" id="35608.A0A2U1Q7F9"/>
<proteinExistence type="predicted"/>
<dbReference type="AlphaFoldDB" id="A0A2U1Q7F9"/>
<comment type="caution">
    <text evidence="2">The sequence shown here is derived from an EMBL/GenBank/DDBJ whole genome shotgun (WGS) entry which is preliminary data.</text>
</comment>
<reference evidence="2 3" key="1">
    <citation type="journal article" date="2018" name="Mol. Plant">
        <title>The genome of Artemisia annua provides insight into the evolution of Asteraceae family and artemisinin biosynthesis.</title>
        <authorList>
            <person name="Shen Q."/>
            <person name="Zhang L."/>
            <person name="Liao Z."/>
            <person name="Wang S."/>
            <person name="Yan T."/>
            <person name="Shi P."/>
            <person name="Liu M."/>
            <person name="Fu X."/>
            <person name="Pan Q."/>
            <person name="Wang Y."/>
            <person name="Lv Z."/>
            <person name="Lu X."/>
            <person name="Zhang F."/>
            <person name="Jiang W."/>
            <person name="Ma Y."/>
            <person name="Chen M."/>
            <person name="Hao X."/>
            <person name="Li L."/>
            <person name="Tang Y."/>
            <person name="Lv G."/>
            <person name="Zhou Y."/>
            <person name="Sun X."/>
            <person name="Brodelius P.E."/>
            <person name="Rose J.K.C."/>
            <person name="Tang K."/>
        </authorList>
    </citation>
    <scope>NUCLEOTIDE SEQUENCE [LARGE SCALE GENOMIC DNA]</scope>
    <source>
        <strain evidence="3">cv. Huhao1</strain>
        <tissue evidence="2">Leaf</tissue>
    </source>
</reference>
<dbReference type="Proteomes" id="UP000245207">
    <property type="component" value="Unassembled WGS sequence"/>
</dbReference>
<evidence type="ECO:0000313" key="2">
    <source>
        <dbReference type="EMBL" id="PWA93946.1"/>
    </source>
</evidence>
<keyword evidence="1" id="KW-0472">Membrane</keyword>
<accession>A0A2U1Q7F9</accession>
<dbReference type="GO" id="GO:0004386">
    <property type="term" value="F:helicase activity"/>
    <property type="evidence" value="ECO:0007669"/>
    <property type="project" value="UniProtKB-KW"/>
</dbReference>
<dbReference type="EMBL" id="PKPP01000345">
    <property type="protein sequence ID" value="PWA93946.1"/>
    <property type="molecule type" value="Genomic_DNA"/>
</dbReference>
<feature type="transmembrane region" description="Helical" evidence="1">
    <location>
        <begin position="74"/>
        <end position="95"/>
    </location>
</feature>